<organism evidence="3 4">
    <name type="scientific">Catellatospora coxensis</name>
    <dbReference type="NCBI Taxonomy" id="310354"/>
    <lineage>
        <taxon>Bacteria</taxon>
        <taxon>Bacillati</taxon>
        <taxon>Actinomycetota</taxon>
        <taxon>Actinomycetes</taxon>
        <taxon>Micromonosporales</taxon>
        <taxon>Micromonosporaceae</taxon>
        <taxon>Catellatospora</taxon>
    </lineage>
</organism>
<accession>A0A8J3KVM9</accession>
<keyword evidence="2" id="KW-0812">Transmembrane</keyword>
<comment type="caution">
    <text evidence="3">The sequence shown here is derived from an EMBL/GenBank/DDBJ whole genome shotgun (WGS) entry which is preliminary data.</text>
</comment>
<gene>
    <name evidence="3" type="ORF">Cco03nite_65370</name>
</gene>
<keyword evidence="2" id="KW-0472">Membrane</keyword>
<evidence type="ECO:0000256" key="2">
    <source>
        <dbReference type="SAM" id="Phobius"/>
    </source>
</evidence>
<keyword evidence="2" id="KW-1133">Transmembrane helix</keyword>
<dbReference type="Proteomes" id="UP000630887">
    <property type="component" value="Unassembled WGS sequence"/>
</dbReference>
<sequence length="412" mass="43547">MSDLNELLADIGDRARIYDVTERALVLGRRRRNTRRLAGVGGIAAVVALSITGALTLPTRPESGPAVPPSPTPSPPAVALTACTAAELPMPAGLRGDAYHEFGADPSGRFQATRAADGKGREFLVVWEDGSPRAVSEWPKGAVRINAVSSTGTVLLRAGQAELESWVVRRDGTTTRLLGPGAVGLGINSAGVIVGQLRGNLLMTWPNDTAKPVPLPVPDGMTAGDPAAIADDGTVVTQLFEGRFEQTPFRRSGPGWAYVWQPGGSPQRLALPEAIDGVKVKSSRVFQVADGWASGVLITGEGEDIRPYPARWRLGSGEVEWLAVPDRGEGTVNPQGWAVLRAADDTTTLVRGDVAIRLTGLPGHTPRPSNVTGTAPLMVGVVGPDARVLSGLQVSEGENRDLVYRRLRWTCH</sequence>
<protein>
    <submittedName>
        <fullName evidence="3">Uncharacterized protein</fullName>
    </submittedName>
</protein>
<feature type="compositionally biased region" description="Pro residues" evidence="1">
    <location>
        <begin position="66"/>
        <end position="76"/>
    </location>
</feature>
<keyword evidence="4" id="KW-1185">Reference proteome</keyword>
<proteinExistence type="predicted"/>
<feature type="transmembrane region" description="Helical" evidence="2">
    <location>
        <begin position="37"/>
        <end position="57"/>
    </location>
</feature>
<evidence type="ECO:0000313" key="3">
    <source>
        <dbReference type="EMBL" id="GIG09837.1"/>
    </source>
</evidence>
<dbReference type="RefSeq" id="WP_203697317.1">
    <property type="nucleotide sequence ID" value="NZ_BAAALC010000065.1"/>
</dbReference>
<dbReference type="EMBL" id="BONI01000073">
    <property type="protein sequence ID" value="GIG09837.1"/>
    <property type="molecule type" value="Genomic_DNA"/>
</dbReference>
<dbReference type="AlphaFoldDB" id="A0A8J3KVM9"/>
<reference evidence="3 4" key="1">
    <citation type="submission" date="2021-01" db="EMBL/GenBank/DDBJ databases">
        <title>Whole genome shotgun sequence of Catellatospora coxensis NBRC 107359.</title>
        <authorList>
            <person name="Komaki H."/>
            <person name="Tamura T."/>
        </authorList>
    </citation>
    <scope>NUCLEOTIDE SEQUENCE [LARGE SCALE GENOMIC DNA]</scope>
    <source>
        <strain evidence="3 4">NBRC 107359</strain>
    </source>
</reference>
<evidence type="ECO:0000313" key="4">
    <source>
        <dbReference type="Proteomes" id="UP000630887"/>
    </source>
</evidence>
<name>A0A8J3KVM9_9ACTN</name>
<evidence type="ECO:0000256" key="1">
    <source>
        <dbReference type="SAM" id="MobiDB-lite"/>
    </source>
</evidence>
<feature type="region of interest" description="Disordered" evidence="1">
    <location>
        <begin position="58"/>
        <end position="77"/>
    </location>
</feature>